<dbReference type="Proteomes" id="UP000185829">
    <property type="component" value="Unassembled WGS sequence"/>
</dbReference>
<dbReference type="EMBL" id="FTMX01000010">
    <property type="protein sequence ID" value="SIS04295.1"/>
    <property type="molecule type" value="Genomic_DNA"/>
</dbReference>
<keyword evidence="1" id="KW-0040">ANK repeat</keyword>
<accession>A0A9X8WN01</accession>
<proteinExistence type="predicted"/>
<dbReference type="PROSITE" id="PS50088">
    <property type="entry name" value="ANK_REPEAT"/>
    <property type="match status" value="1"/>
</dbReference>
<gene>
    <name evidence="2" type="ORF">SAMN05878482_11085</name>
</gene>
<name>A0A9X8WN01_9BACI</name>
<protein>
    <recommendedName>
        <fullName evidence="4">Ankyrin repeat domain-containing protein</fullName>
    </recommendedName>
</protein>
<dbReference type="InterPro" id="IPR002110">
    <property type="entry name" value="Ankyrin_rpt"/>
</dbReference>
<reference evidence="2 3" key="1">
    <citation type="submission" date="2017-01" db="EMBL/GenBank/DDBJ databases">
        <authorList>
            <person name="Varghese N."/>
            <person name="Submissions S."/>
        </authorList>
    </citation>
    <scope>NUCLEOTIDE SEQUENCE [LARGE SCALE GENOMIC DNA]</scope>
    <source>
        <strain evidence="2 3">RUG2-6</strain>
    </source>
</reference>
<sequence>MIATYNNDIETTKVLIKAGTDVNIPDRNNVTHLHAREKEFKEIEQILLKPGAE</sequence>
<evidence type="ECO:0000256" key="1">
    <source>
        <dbReference type="PROSITE-ProRule" id="PRU00023"/>
    </source>
</evidence>
<dbReference type="Gene3D" id="1.25.40.20">
    <property type="entry name" value="Ankyrin repeat-containing domain"/>
    <property type="match status" value="1"/>
</dbReference>
<dbReference type="SUPFAM" id="SSF48403">
    <property type="entry name" value="Ankyrin repeat"/>
    <property type="match status" value="1"/>
</dbReference>
<comment type="caution">
    <text evidence="2">The sequence shown here is derived from an EMBL/GenBank/DDBJ whole genome shotgun (WGS) entry which is preliminary data.</text>
</comment>
<evidence type="ECO:0000313" key="3">
    <source>
        <dbReference type="Proteomes" id="UP000185829"/>
    </source>
</evidence>
<evidence type="ECO:0000313" key="2">
    <source>
        <dbReference type="EMBL" id="SIS04295.1"/>
    </source>
</evidence>
<organism evidence="2 3">
    <name type="scientific">Peribacillus simplex</name>
    <dbReference type="NCBI Taxonomy" id="1478"/>
    <lineage>
        <taxon>Bacteria</taxon>
        <taxon>Bacillati</taxon>
        <taxon>Bacillota</taxon>
        <taxon>Bacilli</taxon>
        <taxon>Bacillales</taxon>
        <taxon>Bacillaceae</taxon>
        <taxon>Peribacillus</taxon>
    </lineage>
</organism>
<evidence type="ECO:0008006" key="4">
    <source>
        <dbReference type="Google" id="ProtNLM"/>
    </source>
</evidence>
<dbReference type="InterPro" id="IPR036770">
    <property type="entry name" value="Ankyrin_rpt-contain_sf"/>
</dbReference>
<feature type="repeat" description="ANK" evidence="1">
    <location>
        <begin position="1"/>
        <end position="27"/>
    </location>
</feature>
<dbReference type="AlphaFoldDB" id="A0A9X8WN01"/>